<comment type="caution">
    <text evidence="2">The sequence shown here is derived from an EMBL/GenBank/DDBJ whole genome shotgun (WGS) entry which is preliminary data.</text>
</comment>
<sequence>MKLLPLVFVAGLALTSFNLSAKIMANDNETSHQSHDTADRKRCGYFYCT</sequence>
<evidence type="ECO:0000256" key="1">
    <source>
        <dbReference type="SAM" id="SignalP"/>
    </source>
</evidence>
<name>G2H224_9ENTR</name>
<dbReference type="AlphaFoldDB" id="G2H224"/>
<evidence type="ECO:0000313" key="2">
    <source>
        <dbReference type="EMBL" id="EGY27956.1"/>
    </source>
</evidence>
<feature type="chain" id="PRO_5003430477" evidence="1">
    <location>
        <begin position="22"/>
        <end position="49"/>
    </location>
</feature>
<dbReference type="Proteomes" id="UP000004116">
    <property type="component" value="Unassembled WGS sequence"/>
</dbReference>
<organism evidence="2 3">
    <name type="scientific">Candidatus Regiella insecticola 5.15</name>
    <dbReference type="NCBI Taxonomy" id="1005043"/>
    <lineage>
        <taxon>Bacteria</taxon>
        <taxon>Pseudomonadati</taxon>
        <taxon>Pseudomonadota</taxon>
        <taxon>Gammaproteobacteria</taxon>
        <taxon>Enterobacterales</taxon>
        <taxon>Enterobacteriaceae</taxon>
        <taxon>aphid secondary symbionts</taxon>
        <taxon>Candidatus Regiella</taxon>
    </lineage>
</organism>
<evidence type="ECO:0000313" key="3">
    <source>
        <dbReference type="Proteomes" id="UP000004116"/>
    </source>
</evidence>
<proteinExistence type="predicted"/>
<feature type="signal peptide" evidence="1">
    <location>
        <begin position="1"/>
        <end position="21"/>
    </location>
</feature>
<keyword evidence="1" id="KW-0732">Signal</keyword>
<gene>
    <name evidence="2" type="ORF">Rin_00021210</name>
</gene>
<reference evidence="2 3" key="1">
    <citation type="journal article" date="2012" name="Genome Res.">
        <title>Genomic basis of endosymbiont-conferred protection against an insect parasitoid.</title>
        <authorList>
            <person name="Hansen A.K."/>
            <person name="Vorburger C."/>
            <person name="Moran N.A."/>
        </authorList>
    </citation>
    <scope>NUCLEOTIDE SEQUENCE [LARGE SCALE GENOMIC DNA]</scope>
    <source>
        <strain evidence="3">R5.15</strain>
    </source>
</reference>
<dbReference type="EMBL" id="AGCA01000501">
    <property type="protein sequence ID" value="EGY27956.1"/>
    <property type="molecule type" value="Genomic_DNA"/>
</dbReference>
<keyword evidence="3" id="KW-1185">Reference proteome</keyword>
<accession>G2H224</accession>
<protein>
    <submittedName>
        <fullName evidence="2">Uncharacterized protein</fullName>
    </submittedName>
</protein>